<dbReference type="InterPro" id="IPR009720">
    <property type="entry name" value="IMP_biosynth_PurP_C"/>
</dbReference>
<dbReference type="Gene3D" id="3.40.50.20">
    <property type="match status" value="1"/>
</dbReference>
<keyword evidence="7" id="KW-0067">ATP-binding</keyword>
<name>T1CL46_9ZZZZ</name>
<dbReference type="SUPFAM" id="SSF56059">
    <property type="entry name" value="Glutathione synthetase ATP-binding domain-like"/>
    <property type="match status" value="1"/>
</dbReference>
<evidence type="ECO:0000256" key="2">
    <source>
        <dbReference type="ARBA" id="ARBA00001946"/>
    </source>
</evidence>
<evidence type="ECO:0000256" key="8">
    <source>
        <dbReference type="ARBA" id="ARBA00022842"/>
    </source>
</evidence>
<evidence type="ECO:0000256" key="1">
    <source>
        <dbReference type="ARBA" id="ARBA00001936"/>
    </source>
</evidence>
<comment type="cofactor">
    <cofactor evidence="1">
        <name>Mn(2+)</name>
        <dbReference type="ChEBI" id="CHEBI:29035"/>
    </cofactor>
</comment>
<proteinExistence type="predicted"/>
<dbReference type="GO" id="GO:0000287">
    <property type="term" value="F:magnesium ion binding"/>
    <property type="evidence" value="ECO:0007669"/>
    <property type="project" value="InterPro"/>
</dbReference>
<dbReference type="EMBL" id="AUZZ01000307">
    <property type="protein sequence ID" value="EQD68539.1"/>
    <property type="molecule type" value="Genomic_DNA"/>
</dbReference>
<reference evidence="12" key="2">
    <citation type="journal article" date="2014" name="ISME J.">
        <title>Microbial stratification in low pH oxic and suboxic macroscopic growths along an acid mine drainage.</title>
        <authorList>
            <person name="Mendez-Garcia C."/>
            <person name="Mesa V."/>
            <person name="Sprenger R.R."/>
            <person name="Richter M."/>
            <person name="Diez M.S."/>
            <person name="Solano J."/>
            <person name="Bargiela R."/>
            <person name="Golyshina O.V."/>
            <person name="Manteca A."/>
            <person name="Ramos J.L."/>
            <person name="Gallego J.R."/>
            <person name="Llorente I."/>
            <person name="Martins Dos Santos V.A."/>
            <person name="Jensen O.N."/>
            <person name="Pelaez A.I."/>
            <person name="Sanchez J."/>
            <person name="Ferrer M."/>
        </authorList>
    </citation>
    <scope>NUCLEOTIDE SEQUENCE</scope>
</reference>
<keyword evidence="3" id="KW-0436">Ligase</keyword>
<dbReference type="SUPFAM" id="SSF52440">
    <property type="entry name" value="PreATP-grasp domain"/>
    <property type="match status" value="1"/>
</dbReference>
<accession>T1CL46</accession>
<dbReference type="GO" id="GO:0016879">
    <property type="term" value="F:ligase activity, forming carbon-nitrogen bonds"/>
    <property type="evidence" value="ECO:0007669"/>
    <property type="project" value="InterPro"/>
</dbReference>
<dbReference type="PANTHER" id="PTHR38147:SF1">
    <property type="entry name" value="5-FORMAMINOIMIDAZOLE-4-CARBOXAMIDE-1-(BETA)-D-RIBOFURANOSYL 5'-MONOPHOSPHATE SYNTHETASE"/>
    <property type="match status" value="1"/>
</dbReference>
<dbReference type="InterPro" id="IPR010672">
    <property type="entry name" value="IMP_biosynth_PurP_N"/>
</dbReference>
<dbReference type="Pfam" id="PF06849">
    <property type="entry name" value="DUF1246"/>
    <property type="match status" value="1"/>
</dbReference>
<dbReference type="PIRSF" id="PIRSF004602">
    <property type="entry name" value="ATPgrasp_PurP"/>
    <property type="match status" value="1"/>
</dbReference>
<dbReference type="InterPro" id="IPR013815">
    <property type="entry name" value="ATP_grasp_subdomain_1"/>
</dbReference>
<comment type="caution">
    <text evidence="12">The sequence shown here is derived from an EMBL/GenBank/DDBJ whole genome shotgun (WGS) entry which is preliminary data.</text>
</comment>
<evidence type="ECO:0000259" key="11">
    <source>
        <dbReference type="Pfam" id="PF06973"/>
    </source>
</evidence>
<evidence type="ECO:0000256" key="7">
    <source>
        <dbReference type="ARBA" id="ARBA00022840"/>
    </source>
</evidence>
<dbReference type="InterPro" id="IPR023656">
    <property type="entry name" value="IMP_biosynth_PurP"/>
</dbReference>
<evidence type="ECO:0000256" key="3">
    <source>
        <dbReference type="ARBA" id="ARBA00022598"/>
    </source>
</evidence>
<organism evidence="12">
    <name type="scientific">mine drainage metagenome</name>
    <dbReference type="NCBI Taxonomy" id="410659"/>
    <lineage>
        <taxon>unclassified sequences</taxon>
        <taxon>metagenomes</taxon>
        <taxon>ecological metagenomes</taxon>
    </lineage>
</organism>
<dbReference type="GO" id="GO:0006188">
    <property type="term" value="P:IMP biosynthetic process"/>
    <property type="evidence" value="ECO:0007669"/>
    <property type="project" value="InterPro"/>
</dbReference>
<dbReference type="InterPro" id="IPR016185">
    <property type="entry name" value="PreATP-grasp_dom_sf"/>
</dbReference>
<reference evidence="12" key="1">
    <citation type="submission" date="2013-08" db="EMBL/GenBank/DDBJ databases">
        <authorList>
            <person name="Mendez C."/>
            <person name="Richter M."/>
            <person name="Ferrer M."/>
            <person name="Sanchez J."/>
        </authorList>
    </citation>
    <scope>NUCLEOTIDE SEQUENCE</scope>
</reference>
<evidence type="ECO:0000256" key="4">
    <source>
        <dbReference type="ARBA" id="ARBA00022723"/>
    </source>
</evidence>
<evidence type="ECO:0000256" key="9">
    <source>
        <dbReference type="ARBA" id="ARBA00023211"/>
    </source>
</evidence>
<evidence type="ECO:0000256" key="6">
    <source>
        <dbReference type="ARBA" id="ARBA00022755"/>
    </source>
</evidence>
<dbReference type="PANTHER" id="PTHR38147">
    <property type="entry name" value="5-FORMAMINOIMIDAZOLE-4-CARBOXAMIDE-1-(BETA)-D-RIBOFURANOSYL 5'-MONOPHOSPHATE SYNTHETASE-RELATED"/>
    <property type="match status" value="1"/>
</dbReference>
<protein>
    <submittedName>
        <fullName evidence="12">IMP biosynthesis enzyme PurP domain protein</fullName>
    </submittedName>
</protein>
<keyword evidence="5" id="KW-0547">Nucleotide-binding</keyword>
<dbReference type="Gene3D" id="3.30.1490.20">
    <property type="entry name" value="ATP-grasp fold, A domain"/>
    <property type="match status" value="1"/>
</dbReference>
<dbReference type="GO" id="GO:0005524">
    <property type="term" value="F:ATP binding"/>
    <property type="evidence" value="ECO:0007669"/>
    <property type="project" value="UniProtKB-KW"/>
</dbReference>
<sequence>MPIQPEDLASVLASYPDRPWVGTVGSHSALDIADGAVQEGFSTIVLGQSGRDAPYRQYYRTHRTASGELRRGCVDEVWSYPRFSDLAAPAEQERMRTRGVLLVPNRALSSYLPLPTIEEALRVPIVGSRRLLRIEERTERENYYTLLSRAGIPIPAAVPDPEAIDGLSIVKLPHATKRLERGFFTVASVAEYRAKSARLIADGVIRPDDLARARIERYVLGPVFNFNYFFSPLVPRSDGLELLGVDERRESSLDGLVRLPAAQQLEMAEAARIPEYTVVGHGTLTVRESILEEVFRLGERFVDAARSWAPPGILGPFCLQTCIDRDGHLTVFDVAARIGGGTNVHLALGHPYGNALWRAPMSTGRRIALEIRRAVEEGRLTEIVT</sequence>
<comment type="cofactor">
    <cofactor evidence="2">
        <name>Mg(2+)</name>
        <dbReference type="ChEBI" id="CHEBI:18420"/>
    </cofactor>
</comment>
<dbReference type="Pfam" id="PF06973">
    <property type="entry name" value="DUF1297"/>
    <property type="match status" value="1"/>
</dbReference>
<evidence type="ECO:0000256" key="5">
    <source>
        <dbReference type="ARBA" id="ARBA00022741"/>
    </source>
</evidence>
<feature type="domain" description="IMP biosynthesis enzyme PurP N-terminal" evidence="10">
    <location>
        <begin position="21"/>
        <end position="156"/>
    </location>
</feature>
<keyword evidence="6" id="KW-0658">Purine biosynthesis</keyword>
<evidence type="ECO:0000259" key="10">
    <source>
        <dbReference type="Pfam" id="PF06849"/>
    </source>
</evidence>
<feature type="domain" description="IMP biosynthesis enzyme PurP C-terminal" evidence="11">
    <location>
        <begin position="191"/>
        <end position="385"/>
    </location>
</feature>
<keyword evidence="9" id="KW-0464">Manganese</keyword>
<evidence type="ECO:0000313" key="12">
    <source>
        <dbReference type="EMBL" id="EQD68539.1"/>
    </source>
</evidence>
<gene>
    <name evidence="12" type="ORF">B2A_00392</name>
</gene>
<keyword evidence="4" id="KW-0479">Metal-binding</keyword>
<dbReference type="AlphaFoldDB" id="T1CL46"/>
<keyword evidence="8" id="KW-0460">Magnesium</keyword>
<dbReference type="Gene3D" id="3.30.470.20">
    <property type="entry name" value="ATP-grasp fold, B domain"/>
    <property type="match status" value="1"/>
</dbReference>